<name>A0A8T0E354_ARGBR</name>
<dbReference type="EMBL" id="JABXBU010002231">
    <property type="protein sequence ID" value="KAF8765132.1"/>
    <property type="molecule type" value="Genomic_DNA"/>
</dbReference>
<dbReference type="AlphaFoldDB" id="A0A8T0E354"/>
<dbReference type="Pfam" id="PF00071">
    <property type="entry name" value="Ras"/>
    <property type="match status" value="1"/>
</dbReference>
<evidence type="ECO:0008006" key="3">
    <source>
        <dbReference type="Google" id="ProtNLM"/>
    </source>
</evidence>
<sequence>MTSRRQISRRQKNSSSLPDLRHTITQKIVGRLRHECVALIGDEGTGRNTLVRRFLNMSAGPFLHPEHGRYRSRSVLVDLSERPSIGDNETVNLIVFIFNFQELDFATFYYIISHLRSCAVIFDIGRSGTFYIAVHSMVKIAGLSGRSGPRYILVGNKIDLQWYEISPAFAENVAEAYGAQRYYGCSALRNINMDRVLDAILLMALSQFADVPL</sequence>
<dbReference type="Proteomes" id="UP000807504">
    <property type="component" value="Unassembled WGS sequence"/>
</dbReference>
<dbReference type="PRINTS" id="PR00449">
    <property type="entry name" value="RASTRNSFRMNG"/>
</dbReference>
<evidence type="ECO:0000313" key="2">
    <source>
        <dbReference type="Proteomes" id="UP000807504"/>
    </source>
</evidence>
<accession>A0A8T0E354</accession>
<evidence type="ECO:0000313" key="1">
    <source>
        <dbReference type="EMBL" id="KAF8765132.1"/>
    </source>
</evidence>
<dbReference type="SUPFAM" id="SSF52540">
    <property type="entry name" value="P-loop containing nucleoside triphosphate hydrolases"/>
    <property type="match status" value="1"/>
</dbReference>
<comment type="caution">
    <text evidence="1">The sequence shown here is derived from an EMBL/GenBank/DDBJ whole genome shotgun (WGS) entry which is preliminary data.</text>
</comment>
<gene>
    <name evidence="1" type="ORF">HNY73_023125</name>
</gene>
<proteinExistence type="predicted"/>
<dbReference type="InterPro" id="IPR027417">
    <property type="entry name" value="P-loop_NTPase"/>
</dbReference>
<dbReference type="InterPro" id="IPR001806">
    <property type="entry name" value="Small_GTPase"/>
</dbReference>
<dbReference type="GO" id="GO:0003924">
    <property type="term" value="F:GTPase activity"/>
    <property type="evidence" value="ECO:0007669"/>
    <property type="project" value="InterPro"/>
</dbReference>
<reference evidence="1" key="2">
    <citation type="submission" date="2020-06" db="EMBL/GenBank/DDBJ databases">
        <authorList>
            <person name="Sheffer M."/>
        </authorList>
    </citation>
    <scope>NUCLEOTIDE SEQUENCE</scope>
</reference>
<protein>
    <recommendedName>
        <fullName evidence="3">GTP-binding protein</fullName>
    </recommendedName>
</protein>
<reference evidence="1" key="1">
    <citation type="journal article" date="2020" name="bioRxiv">
        <title>Chromosome-level reference genome of the European wasp spider Argiope bruennichi: a resource for studies on range expansion and evolutionary adaptation.</title>
        <authorList>
            <person name="Sheffer M.M."/>
            <person name="Hoppe A."/>
            <person name="Krehenwinkel H."/>
            <person name="Uhl G."/>
            <person name="Kuss A.W."/>
            <person name="Jensen L."/>
            <person name="Jensen C."/>
            <person name="Gillespie R.G."/>
            <person name="Hoff K.J."/>
            <person name="Prost S."/>
        </authorList>
    </citation>
    <scope>NUCLEOTIDE SEQUENCE</scope>
</reference>
<organism evidence="1 2">
    <name type="scientific">Argiope bruennichi</name>
    <name type="common">Wasp spider</name>
    <name type="synonym">Aranea bruennichi</name>
    <dbReference type="NCBI Taxonomy" id="94029"/>
    <lineage>
        <taxon>Eukaryota</taxon>
        <taxon>Metazoa</taxon>
        <taxon>Ecdysozoa</taxon>
        <taxon>Arthropoda</taxon>
        <taxon>Chelicerata</taxon>
        <taxon>Arachnida</taxon>
        <taxon>Araneae</taxon>
        <taxon>Araneomorphae</taxon>
        <taxon>Entelegynae</taxon>
        <taxon>Araneoidea</taxon>
        <taxon>Araneidae</taxon>
        <taxon>Argiope</taxon>
    </lineage>
</organism>
<keyword evidence="2" id="KW-1185">Reference proteome</keyword>
<dbReference type="Gene3D" id="3.40.50.300">
    <property type="entry name" value="P-loop containing nucleotide triphosphate hydrolases"/>
    <property type="match status" value="1"/>
</dbReference>
<dbReference type="GO" id="GO:0005525">
    <property type="term" value="F:GTP binding"/>
    <property type="evidence" value="ECO:0007669"/>
    <property type="project" value="InterPro"/>
</dbReference>